<dbReference type="GO" id="GO:0016592">
    <property type="term" value="C:mediator complex"/>
    <property type="evidence" value="ECO:0007669"/>
    <property type="project" value="InterPro"/>
</dbReference>
<dbReference type="AlphaFoldDB" id="A0AA39TMJ4"/>
<keyword evidence="3" id="KW-1185">Reference proteome</keyword>
<protein>
    <recommendedName>
        <fullName evidence="1">Mediator of RNA polymerase II transcription subunit 18</fullName>
    </recommendedName>
    <alternativeName>
        <fullName evidence="1">Mediator complex subunit 18</fullName>
    </alternativeName>
</protein>
<comment type="subunit">
    <text evidence="1">Component of the Mediator complex.</text>
</comment>
<name>A0AA39TMJ4_9PEZI</name>
<dbReference type="InterPro" id="IPR019095">
    <property type="entry name" value="Mediator_Med18"/>
</dbReference>
<comment type="function">
    <text evidence="1">Component of the Mediator complex, a coactivator involved in the regulated transcription of nearly all RNA polymerase II-dependent genes. Mediator functions as a bridge to convey information from gene-specific regulatory proteins to the basal RNA polymerase II transcription machinery. Mediator is recruited to promoters by direct interactions with regulatory proteins and serves as a scaffold for the assembly of a functional preinitiation complex with RNA polymerase II and the general transcription factors.</text>
</comment>
<evidence type="ECO:0000313" key="2">
    <source>
        <dbReference type="EMBL" id="KAK0612799.1"/>
    </source>
</evidence>
<comment type="caution">
    <text evidence="2">The sequence shown here is derived from an EMBL/GenBank/DDBJ whole genome shotgun (WGS) entry which is preliminary data.</text>
</comment>
<keyword evidence="1" id="KW-0805">Transcription regulation</keyword>
<comment type="subcellular location">
    <subcellularLocation>
        <location evidence="1">Nucleus</location>
    </subcellularLocation>
</comment>
<keyword evidence="1" id="KW-0804">Transcription</keyword>
<keyword evidence="1" id="KW-0539">Nucleus</keyword>
<gene>
    <name evidence="1" type="primary">MED18</name>
    <name evidence="2" type="ORF">B0T17DRAFT_498932</name>
</gene>
<organism evidence="2 3">
    <name type="scientific">Bombardia bombarda</name>
    <dbReference type="NCBI Taxonomy" id="252184"/>
    <lineage>
        <taxon>Eukaryota</taxon>
        <taxon>Fungi</taxon>
        <taxon>Dikarya</taxon>
        <taxon>Ascomycota</taxon>
        <taxon>Pezizomycotina</taxon>
        <taxon>Sordariomycetes</taxon>
        <taxon>Sordariomycetidae</taxon>
        <taxon>Sordariales</taxon>
        <taxon>Lasiosphaeriaceae</taxon>
        <taxon>Bombardia</taxon>
    </lineage>
</organism>
<dbReference type="Pfam" id="PF09637">
    <property type="entry name" value="Med18"/>
    <property type="match status" value="1"/>
</dbReference>
<evidence type="ECO:0000256" key="1">
    <source>
        <dbReference type="RuleBase" id="RU364150"/>
    </source>
</evidence>
<dbReference type="Proteomes" id="UP001174934">
    <property type="component" value="Unassembled WGS sequence"/>
</dbReference>
<dbReference type="EMBL" id="JAULSR010000008">
    <property type="protein sequence ID" value="KAK0612799.1"/>
    <property type="molecule type" value="Genomic_DNA"/>
</dbReference>
<accession>A0AA39TMJ4</accession>
<dbReference type="GO" id="GO:0006357">
    <property type="term" value="P:regulation of transcription by RNA polymerase II"/>
    <property type="evidence" value="ECO:0007669"/>
    <property type="project" value="InterPro"/>
</dbReference>
<reference evidence="2" key="1">
    <citation type="submission" date="2023-06" db="EMBL/GenBank/DDBJ databases">
        <title>Genome-scale phylogeny and comparative genomics of the fungal order Sordariales.</title>
        <authorList>
            <consortium name="Lawrence Berkeley National Laboratory"/>
            <person name="Hensen N."/>
            <person name="Bonometti L."/>
            <person name="Westerberg I."/>
            <person name="Brannstrom I.O."/>
            <person name="Guillou S."/>
            <person name="Cros-Aarteil S."/>
            <person name="Calhoun S."/>
            <person name="Haridas S."/>
            <person name="Kuo A."/>
            <person name="Mondo S."/>
            <person name="Pangilinan J."/>
            <person name="Riley R."/>
            <person name="LaButti K."/>
            <person name="Andreopoulos B."/>
            <person name="Lipzen A."/>
            <person name="Chen C."/>
            <person name="Yanf M."/>
            <person name="Daum C."/>
            <person name="Ng V."/>
            <person name="Clum A."/>
            <person name="Steindorff A."/>
            <person name="Ohm R."/>
            <person name="Martin F."/>
            <person name="Silar P."/>
            <person name="Natvig D."/>
            <person name="Lalanne C."/>
            <person name="Gautier V."/>
            <person name="Ament-velasquez S.L."/>
            <person name="Kruys A."/>
            <person name="Hutchinson M.I."/>
            <person name="Powell A.J."/>
            <person name="Barry K."/>
            <person name="Miller A.N."/>
            <person name="Grigoriev I.V."/>
            <person name="Debuchy R."/>
            <person name="Gladieux P."/>
            <person name="Thoren M.H."/>
            <person name="Johannesson H."/>
        </authorList>
    </citation>
    <scope>NUCLEOTIDE SEQUENCE</scope>
    <source>
        <strain evidence="2">SMH3391-2</strain>
    </source>
</reference>
<proteinExistence type="inferred from homology"/>
<evidence type="ECO:0000313" key="3">
    <source>
        <dbReference type="Proteomes" id="UP001174934"/>
    </source>
</evidence>
<dbReference type="Gene3D" id="2.40.320.10">
    <property type="entry name" value="Hypothetical Protein Pfu-838710-001"/>
    <property type="match status" value="1"/>
</dbReference>
<comment type="similarity">
    <text evidence="1">Belongs to the Mediator complex subunit 18 family.</text>
</comment>
<sequence length="270" mass="30667">MLNEIFLTAIVADAEAQKARTILAGITEMREQHHITKTRHLRRDLAVSGLPTIRQLQKGPAGPAGQKTPNAAAWQELHSAFLRQSYIIQRRLDITDDVLQPASTGATGPVAPPAAKIPYLRFTDVPDSVNPIDEPHTKRRALEISDRRLDVILAENRFTVFNEYIEESYHWWQNDVEFALTRYYLLPQTPSTGPGNDPAAAPKLSLDIMEPLGDWWFLYARVQVDSKPESLQEGHVKLRHVRHDLRGIFEFKVFDRRVHDTRNLGDKGPA</sequence>
<keyword evidence="1" id="KW-0010">Activator</keyword>
<dbReference type="GO" id="GO:0003712">
    <property type="term" value="F:transcription coregulator activity"/>
    <property type="evidence" value="ECO:0007669"/>
    <property type="project" value="InterPro"/>
</dbReference>